<comment type="caution">
    <text evidence="3">The sequence shown here is derived from an EMBL/GenBank/DDBJ whole genome shotgun (WGS) entry which is preliminary data.</text>
</comment>
<dbReference type="GO" id="GO:0008168">
    <property type="term" value="F:methyltransferase activity"/>
    <property type="evidence" value="ECO:0007669"/>
    <property type="project" value="UniProtKB-KW"/>
</dbReference>
<dbReference type="InterPro" id="IPR002052">
    <property type="entry name" value="DNA_methylase_N6_adenine_CS"/>
</dbReference>
<dbReference type="InterPro" id="IPR029063">
    <property type="entry name" value="SAM-dependent_MTases_sf"/>
</dbReference>
<evidence type="ECO:0000313" key="3">
    <source>
        <dbReference type="EMBL" id="MBF2734706.1"/>
    </source>
</evidence>
<dbReference type="AlphaFoldDB" id="A0A930UGH6"/>
<accession>A0A930UGH6</accession>
<proteinExistence type="predicted"/>
<dbReference type="Proteomes" id="UP000604381">
    <property type="component" value="Unassembled WGS sequence"/>
</dbReference>
<dbReference type="EMBL" id="JADHEI010000019">
    <property type="protein sequence ID" value="MBF2734706.1"/>
    <property type="molecule type" value="Genomic_DNA"/>
</dbReference>
<protein>
    <submittedName>
        <fullName evidence="3">Site-specific DNA-methyltransferase</fullName>
    </submittedName>
</protein>
<evidence type="ECO:0000313" key="4">
    <source>
        <dbReference type="Proteomes" id="UP000604381"/>
    </source>
</evidence>
<dbReference type="PROSITE" id="PS00092">
    <property type="entry name" value="N6_MTASE"/>
    <property type="match status" value="1"/>
</dbReference>
<dbReference type="GO" id="GO:0003676">
    <property type="term" value="F:nucleic acid binding"/>
    <property type="evidence" value="ECO:0007669"/>
    <property type="project" value="InterPro"/>
</dbReference>
<dbReference type="GO" id="GO:0032259">
    <property type="term" value="P:methylation"/>
    <property type="evidence" value="ECO:0007669"/>
    <property type="project" value="UniProtKB-KW"/>
</dbReference>
<feature type="non-terminal residue" evidence="3">
    <location>
        <position position="71"/>
    </location>
</feature>
<keyword evidence="1" id="KW-0489">Methyltransferase</keyword>
<reference evidence="3" key="1">
    <citation type="submission" date="2020-10" db="EMBL/GenBank/DDBJ databases">
        <title>An improved Amphimedon queenslandica hologenome assembly reveals how three proteobacterial symbionts can extend the metabolic phenotypic of their marine sponge host.</title>
        <authorList>
            <person name="Degnan B."/>
            <person name="Degnan S."/>
            <person name="Xiang X."/>
        </authorList>
    </citation>
    <scope>NUCLEOTIDE SEQUENCE</scope>
    <source>
        <strain evidence="3">AqS2</strain>
    </source>
</reference>
<dbReference type="Gene3D" id="3.40.50.150">
    <property type="entry name" value="Vaccinia Virus protein VP39"/>
    <property type="match status" value="1"/>
</dbReference>
<gene>
    <name evidence="3" type="ORF">ISN26_01185</name>
</gene>
<dbReference type="SUPFAM" id="SSF53335">
    <property type="entry name" value="S-adenosyl-L-methionine-dependent methyltransferases"/>
    <property type="match status" value="1"/>
</dbReference>
<evidence type="ECO:0000256" key="2">
    <source>
        <dbReference type="ARBA" id="ARBA00022679"/>
    </source>
</evidence>
<evidence type="ECO:0000256" key="1">
    <source>
        <dbReference type="ARBA" id="ARBA00022603"/>
    </source>
</evidence>
<organism evidence="3 4">
    <name type="scientific">Candidatus Amphirhobacter heronislandensis</name>
    <dbReference type="NCBI Taxonomy" id="1732024"/>
    <lineage>
        <taxon>Bacteria</taxon>
        <taxon>Pseudomonadati</taxon>
        <taxon>Pseudomonadota</taxon>
        <taxon>Gammaproteobacteria</taxon>
        <taxon>Candidatus Tethybacterales</taxon>
        <taxon>Candidatus Tethybacteraceae</taxon>
        <taxon>Candidatus Amphirhobacter</taxon>
    </lineage>
</organism>
<name>A0A930UGH6_9GAMM</name>
<sequence>MGQQVQRRGRRDAAGEPFRSRLVHGDALRVLRALPADVSFDEVIADPPYNIGKDFGVVKDRLPLGRYLEWT</sequence>
<keyword evidence="2" id="KW-0808">Transferase</keyword>
<keyword evidence="4" id="KW-1185">Reference proteome</keyword>